<feature type="region of interest" description="Disordered" evidence="2">
    <location>
        <begin position="1"/>
        <end position="21"/>
    </location>
</feature>
<organism evidence="4 5">
    <name type="scientific">Dendrobium nobile</name>
    <name type="common">Orchid</name>
    <dbReference type="NCBI Taxonomy" id="94219"/>
    <lineage>
        <taxon>Eukaryota</taxon>
        <taxon>Viridiplantae</taxon>
        <taxon>Streptophyta</taxon>
        <taxon>Embryophyta</taxon>
        <taxon>Tracheophyta</taxon>
        <taxon>Spermatophyta</taxon>
        <taxon>Magnoliopsida</taxon>
        <taxon>Liliopsida</taxon>
        <taxon>Asparagales</taxon>
        <taxon>Orchidaceae</taxon>
        <taxon>Epidendroideae</taxon>
        <taxon>Malaxideae</taxon>
        <taxon>Dendrobiinae</taxon>
        <taxon>Dendrobium</taxon>
    </lineage>
</organism>
<evidence type="ECO:0000256" key="1">
    <source>
        <dbReference type="PROSITE-ProRule" id="PRU00047"/>
    </source>
</evidence>
<dbReference type="GO" id="GO:0008270">
    <property type="term" value="F:zinc ion binding"/>
    <property type="evidence" value="ECO:0007669"/>
    <property type="project" value="UniProtKB-KW"/>
</dbReference>
<dbReference type="EMBL" id="JAGYWB010000002">
    <property type="protein sequence ID" value="KAI0528753.1"/>
    <property type="molecule type" value="Genomic_DNA"/>
</dbReference>
<keyword evidence="1" id="KW-0862">Zinc</keyword>
<evidence type="ECO:0000259" key="3">
    <source>
        <dbReference type="PROSITE" id="PS50158"/>
    </source>
</evidence>
<accession>A0A8T3C4Q9</accession>
<feature type="region of interest" description="Disordered" evidence="2">
    <location>
        <begin position="38"/>
        <end position="61"/>
    </location>
</feature>
<keyword evidence="1" id="KW-0863">Zinc-finger</keyword>
<dbReference type="PROSITE" id="PS50158">
    <property type="entry name" value="ZF_CCHC"/>
    <property type="match status" value="1"/>
</dbReference>
<dbReference type="SUPFAM" id="SSF57756">
    <property type="entry name" value="Retrovirus zinc finger-like domains"/>
    <property type="match status" value="1"/>
</dbReference>
<dbReference type="AlphaFoldDB" id="A0A8T3C4Q9"/>
<dbReference type="InterPro" id="IPR036875">
    <property type="entry name" value="Znf_CCHC_sf"/>
</dbReference>
<dbReference type="Pfam" id="PF00098">
    <property type="entry name" value="zf-CCHC"/>
    <property type="match status" value="1"/>
</dbReference>
<evidence type="ECO:0000256" key="2">
    <source>
        <dbReference type="SAM" id="MobiDB-lite"/>
    </source>
</evidence>
<keyword evidence="1" id="KW-0479">Metal-binding</keyword>
<dbReference type="Proteomes" id="UP000829196">
    <property type="component" value="Unassembled WGS sequence"/>
</dbReference>
<dbReference type="OrthoDB" id="1751882at2759"/>
<dbReference type="GO" id="GO:0003676">
    <property type="term" value="F:nucleic acid binding"/>
    <property type="evidence" value="ECO:0007669"/>
    <property type="project" value="InterPro"/>
</dbReference>
<name>A0A8T3C4Q9_DENNO</name>
<evidence type="ECO:0000313" key="4">
    <source>
        <dbReference type="EMBL" id="KAI0528753.1"/>
    </source>
</evidence>
<proteinExistence type="predicted"/>
<feature type="compositionally biased region" description="Basic and acidic residues" evidence="2">
    <location>
        <begin position="1"/>
        <end position="10"/>
    </location>
</feature>
<evidence type="ECO:0000313" key="5">
    <source>
        <dbReference type="Proteomes" id="UP000829196"/>
    </source>
</evidence>
<reference evidence="4" key="1">
    <citation type="journal article" date="2022" name="Front. Genet.">
        <title>Chromosome-Scale Assembly of the Dendrobium nobile Genome Provides Insights Into the Molecular Mechanism of the Biosynthesis of the Medicinal Active Ingredient of Dendrobium.</title>
        <authorList>
            <person name="Xu Q."/>
            <person name="Niu S.-C."/>
            <person name="Li K.-L."/>
            <person name="Zheng P.-J."/>
            <person name="Zhang X.-J."/>
            <person name="Jia Y."/>
            <person name="Liu Y."/>
            <person name="Niu Y.-X."/>
            <person name="Yu L.-H."/>
            <person name="Chen D.-F."/>
            <person name="Zhang G.-Q."/>
        </authorList>
    </citation>
    <scope>NUCLEOTIDE SEQUENCE</scope>
    <source>
        <tissue evidence="4">Leaf</tissue>
    </source>
</reference>
<feature type="domain" description="CCHC-type" evidence="3">
    <location>
        <begin position="79"/>
        <end position="94"/>
    </location>
</feature>
<gene>
    <name evidence="4" type="ORF">KFK09_001295</name>
</gene>
<sequence length="145" mass="15856">MDRKGKKIETEPAANFPLSSENMDKFVDKVAQMVSDKLAAKRSGHVKKSGESSRPRTTPVCTSCGRRHMGQCYRRTGQCFRCGARGHRMTECPSFGWRQVPVPMASTVPTVPTDLVGNEQEMEEDAPGMPANVTGTSFCLSSVSL</sequence>
<comment type="caution">
    <text evidence="4">The sequence shown here is derived from an EMBL/GenBank/DDBJ whole genome shotgun (WGS) entry which is preliminary data.</text>
</comment>
<dbReference type="InterPro" id="IPR001878">
    <property type="entry name" value="Znf_CCHC"/>
</dbReference>
<dbReference type="SMART" id="SM00343">
    <property type="entry name" value="ZnF_C2HC"/>
    <property type="match status" value="1"/>
</dbReference>
<keyword evidence="5" id="KW-1185">Reference proteome</keyword>
<protein>
    <recommendedName>
        <fullName evidence="3">CCHC-type domain-containing protein</fullName>
    </recommendedName>
</protein>